<dbReference type="SMART" id="SM00028">
    <property type="entry name" value="TPR"/>
    <property type="match status" value="5"/>
</dbReference>
<protein>
    <submittedName>
        <fullName evidence="2">Tetratricopeptide (TPR) repeat protein</fullName>
    </submittedName>
</protein>
<dbReference type="SUPFAM" id="SSF48452">
    <property type="entry name" value="TPR-like"/>
    <property type="match status" value="1"/>
</dbReference>
<dbReference type="AlphaFoldDB" id="A0A939BPV3"/>
<dbReference type="EMBL" id="JAFBDQ010000002">
    <property type="protein sequence ID" value="MBM7555624.1"/>
    <property type="molecule type" value="Genomic_DNA"/>
</dbReference>
<gene>
    <name evidence="2" type="ORF">JOC47_000449</name>
</gene>
<evidence type="ECO:0000313" key="2">
    <source>
        <dbReference type="EMBL" id="MBM7555624.1"/>
    </source>
</evidence>
<accession>A0A939BPV3</accession>
<dbReference type="InterPro" id="IPR019734">
    <property type="entry name" value="TPR_rpt"/>
</dbReference>
<comment type="caution">
    <text evidence="2">The sequence shown here is derived from an EMBL/GenBank/DDBJ whole genome shotgun (WGS) entry which is preliminary data.</text>
</comment>
<feature type="coiled-coil region" evidence="1">
    <location>
        <begin position="62"/>
        <end position="121"/>
    </location>
</feature>
<keyword evidence="3" id="KW-1185">Reference proteome</keyword>
<reference evidence="2" key="1">
    <citation type="submission" date="2021-01" db="EMBL/GenBank/DDBJ databases">
        <title>Genomic Encyclopedia of Type Strains, Phase IV (KMG-IV): sequencing the most valuable type-strain genomes for metagenomic binning, comparative biology and taxonomic classification.</title>
        <authorList>
            <person name="Goeker M."/>
        </authorList>
    </citation>
    <scope>NUCLEOTIDE SEQUENCE</scope>
    <source>
        <strain evidence="2">DSM 23230</strain>
    </source>
</reference>
<organism evidence="2 3">
    <name type="scientific">Halanaerobacter jeridensis</name>
    <dbReference type="NCBI Taxonomy" id="706427"/>
    <lineage>
        <taxon>Bacteria</taxon>
        <taxon>Bacillati</taxon>
        <taxon>Bacillota</taxon>
        <taxon>Clostridia</taxon>
        <taxon>Halanaerobiales</taxon>
        <taxon>Halobacteroidaceae</taxon>
        <taxon>Halanaerobacter</taxon>
    </lineage>
</organism>
<sequence>MTRILKGKDYEREGTESYNSAAYSEAKQKYNLALEIYREFSLQDEVKKIDQQLKKIDEKLSNDDQNKKIKEIRAEANEYLQIGDYKSAINKYIEAKVISSNLGLTKEVSEINNKIKQINNRSIIKKAEEYEDTAAIQLNKQNFSEALFNYKQAEKIYSEYGLSDRISKVREKVKSVKEIKLLTEAENKEELGDRQFDNQKYEQAISSYQQAQEIYKNAQLETKANKLGEKIISVEVAKTFNKAKEYEKLGDQLAGEENYKKAVINYKQAQGIYSKVNKLKDFNRIQEKIDKAKNEQKGFFERLFSLKE</sequence>
<dbReference type="InterPro" id="IPR011990">
    <property type="entry name" value="TPR-like_helical_dom_sf"/>
</dbReference>
<dbReference type="Proteomes" id="UP000774000">
    <property type="component" value="Unassembled WGS sequence"/>
</dbReference>
<keyword evidence="1" id="KW-0175">Coiled coil</keyword>
<dbReference type="RefSeq" id="WP_204700351.1">
    <property type="nucleotide sequence ID" value="NZ_JAFBDQ010000002.1"/>
</dbReference>
<proteinExistence type="predicted"/>
<evidence type="ECO:0000256" key="1">
    <source>
        <dbReference type="SAM" id="Coils"/>
    </source>
</evidence>
<name>A0A939BPV3_9FIRM</name>
<dbReference type="Gene3D" id="1.25.40.10">
    <property type="entry name" value="Tetratricopeptide repeat domain"/>
    <property type="match status" value="1"/>
</dbReference>
<evidence type="ECO:0000313" key="3">
    <source>
        <dbReference type="Proteomes" id="UP000774000"/>
    </source>
</evidence>